<evidence type="ECO:0000259" key="4">
    <source>
        <dbReference type="Pfam" id="PF01420"/>
    </source>
</evidence>
<proteinExistence type="inferred from homology"/>
<dbReference type="InterPro" id="IPR052021">
    <property type="entry name" value="Type-I_RS_S_subunit"/>
</dbReference>
<dbReference type="RefSeq" id="WP_183721056.1">
    <property type="nucleotide sequence ID" value="NZ_JACHGO010000007.1"/>
</dbReference>
<reference evidence="5 6" key="1">
    <citation type="submission" date="2020-08" db="EMBL/GenBank/DDBJ databases">
        <title>Genomic Encyclopedia of Type Strains, Phase IV (KMG-IV): sequencing the most valuable type-strain genomes for metagenomic binning, comparative biology and taxonomic classification.</title>
        <authorList>
            <person name="Goeker M."/>
        </authorList>
    </citation>
    <scope>NUCLEOTIDE SEQUENCE [LARGE SCALE GENOMIC DNA]</scope>
    <source>
        <strain evidence="5 6">DSM 11275</strain>
    </source>
</reference>
<dbReference type="PANTHER" id="PTHR30408">
    <property type="entry name" value="TYPE-1 RESTRICTION ENZYME ECOKI SPECIFICITY PROTEIN"/>
    <property type="match status" value="1"/>
</dbReference>
<comment type="caution">
    <text evidence="5">The sequence shown here is derived from an EMBL/GenBank/DDBJ whole genome shotgun (WGS) entry which is preliminary data.</text>
</comment>
<evidence type="ECO:0000256" key="1">
    <source>
        <dbReference type="ARBA" id="ARBA00010923"/>
    </source>
</evidence>
<dbReference type="GO" id="GO:0009307">
    <property type="term" value="P:DNA restriction-modification system"/>
    <property type="evidence" value="ECO:0007669"/>
    <property type="project" value="UniProtKB-KW"/>
</dbReference>
<comment type="similarity">
    <text evidence="1">Belongs to the type-I restriction system S methylase family.</text>
</comment>
<dbReference type="InterPro" id="IPR000055">
    <property type="entry name" value="Restrct_endonuc_typeI_TRD"/>
</dbReference>
<dbReference type="EC" id="3.1.21.3" evidence="5"/>
<keyword evidence="6" id="KW-1185">Reference proteome</keyword>
<dbReference type="Proteomes" id="UP000539075">
    <property type="component" value="Unassembled WGS sequence"/>
</dbReference>
<dbReference type="Pfam" id="PF01420">
    <property type="entry name" value="Methylase_S"/>
    <property type="match status" value="2"/>
</dbReference>
<sequence>MSGAGKRWKPYSAYKDSGVEWLGQVPEGWEVGRVAFGYNIALGKMLQPSPNSEQNIVVPYYRAMNVQWEKIDSDLKVMWATPEEIKNFGVRQGDLLVCEGGEVGRAAIINFPIDEPTIIQNALHRVRAFENCHVRYLLRVLEHVASADWFSVLCNKSTIAHFTGEKFKALKCPLPPLPEQLAIATFLDQQCAQIDSLIEKKKRMLSLLDEKRRAVITQAVTRGLDPTVPMKDSGVEWLGMVPEEWEVRRFKFLASVYYGLSEPPEYHKQEGVRFIRATDLHAGKIFLETILYVDPNDIPRDKIFWLRGGDIIVVRSGAYTGDSAIVTKQLEGSIAGFDMILRCTEAVPQFIQWVLLSAYTKETQIDLQRMRAAQPHLNADQLKNCILLYPPLHEQQAIADYLDVQCTALDSQRKNLEKSIELLREYRASLITHAVTGKIDVRDVAPLQ</sequence>
<evidence type="ECO:0000313" key="5">
    <source>
        <dbReference type="EMBL" id="MBB5144325.1"/>
    </source>
</evidence>
<organism evidence="5 6">
    <name type="scientific">Desulfovibrio intestinalis</name>
    <dbReference type="NCBI Taxonomy" id="58621"/>
    <lineage>
        <taxon>Bacteria</taxon>
        <taxon>Pseudomonadati</taxon>
        <taxon>Thermodesulfobacteriota</taxon>
        <taxon>Desulfovibrionia</taxon>
        <taxon>Desulfovibrionales</taxon>
        <taxon>Desulfovibrionaceae</taxon>
        <taxon>Desulfovibrio</taxon>
    </lineage>
</organism>
<protein>
    <submittedName>
        <fullName evidence="5">Type I restriction enzyme S subunit</fullName>
        <ecNumber evidence="5">3.1.21.3</ecNumber>
    </submittedName>
</protein>
<keyword evidence="2" id="KW-0680">Restriction system</keyword>
<accession>A0A7W8C2B7</accession>
<name>A0A7W8C2B7_9BACT</name>
<dbReference type="EMBL" id="JACHGO010000007">
    <property type="protein sequence ID" value="MBB5144325.1"/>
    <property type="molecule type" value="Genomic_DNA"/>
</dbReference>
<evidence type="ECO:0000256" key="2">
    <source>
        <dbReference type="ARBA" id="ARBA00022747"/>
    </source>
</evidence>
<dbReference type="SUPFAM" id="SSF116734">
    <property type="entry name" value="DNA methylase specificity domain"/>
    <property type="match status" value="2"/>
</dbReference>
<feature type="domain" description="Type I restriction modification DNA specificity" evidence="4">
    <location>
        <begin position="26"/>
        <end position="200"/>
    </location>
</feature>
<dbReference type="PANTHER" id="PTHR30408:SF12">
    <property type="entry name" value="TYPE I RESTRICTION ENZYME MJAVIII SPECIFICITY SUBUNIT"/>
    <property type="match status" value="1"/>
</dbReference>
<dbReference type="Gene3D" id="3.90.220.20">
    <property type="entry name" value="DNA methylase specificity domains"/>
    <property type="match status" value="2"/>
</dbReference>
<dbReference type="GO" id="GO:0003677">
    <property type="term" value="F:DNA binding"/>
    <property type="evidence" value="ECO:0007669"/>
    <property type="project" value="UniProtKB-KW"/>
</dbReference>
<keyword evidence="3" id="KW-0238">DNA-binding</keyword>
<gene>
    <name evidence="5" type="ORF">HNQ38_002436</name>
</gene>
<dbReference type="Gene3D" id="1.10.287.1120">
    <property type="entry name" value="Bipartite methylase S protein"/>
    <property type="match status" value="1"/>
</dbReference>
<evidence type="ECO:0000313" key="6">
    <source>
        <dbReference type="Proteomes" id="UP000539075"/>
    </source>
</evidence>
<dbReference type="AlphaFoldDB" id="A0A7W8C2B7"/>
<dbReference type="GO" id="GO:0009035">
    <property type="term" value="F:type I site-specific deoxyribonuclease activity"/>
    <property type="evidence" value="ECO:0007669"/>
    <property type="project" value="UniProtKB-EC"/>
</dbReference>
<evidence type="ECO:0000256" key="3">
    <source>
        <dbReference type="ARBA" id="ARBA00023125"/>
    </source>
</evidence>
<keyword evidence="5" id="KW-0378">Hydrolase</keyword>
<feature type="domain" description="Type I restriction modification DNA specificity" evidence="4">
    <location>
        <begin position="242"/>
        <end position="415"/>
    </location>
</feature>
<dbReference type="InterPro" id="IPR044946">
    <property type="entry name" value="Restrct_endonuc_typeI_TRD_sf"/>
</dbReference>